<protein>
    <submittedName>
        <fullName evidence="3">Phenylacetate-CoA oxygenase, PaaJ subunit protein</fullName>
    </submittedName>
</protein>
<dbReference type="RefSeq" id="WP_044186774.1">
    <property type="nucleotide sequence ID" value="NZ_JMCB01000004.1"/>
</dbReference>
<accession>A0A085WP99</accession>
<dbReference type="InterPro" id="IPR052339">
    <property type="entry name" value="Fe-S_Maturation_MIP18"/>
</dbReference>
<dbReference type="NCBIfam" id="TIGR02159">
    <property type="entry name" value="PA_CoA_Oxy4"/>
    <property type="match status" value="1"/>
</dbReference>
<evidence type="ECO:0000259" key="2">
    <source>
        <dbReference type="Pfam" id="PF23451"/>
    </source>
</evidence>
<comment type="caution">
    <text evidence="3">The sequence shown here is derived from an EMBL/GenBank/DDBJ whole genome shotgun (WGS) entry which is preliminary data.</text>
</comment>
<name>A0A085WP99_9BACT</name>
<dbReference type="Proteomes" id="UP000028725">
    <property type="component" value="Unassembled WGS sequence"/>
</dbReference>
<sequence>MTPAAPTAAEVWAALDGVNDPELPVISIVQLGMIRDVRVEGLRCTIVFSPTFIGCPATRLISGEIEGAVRGLGLEPEVQVSFAQPWSPGQISPKGCAALKAAHISMGREPGGAEGSPGGLEALAKARVPCPRCGSEDTELVSAFGATRCRAVRRCLPCRNLFEQLKAT</sequence>
<gene>
    <name evidence="3" type="ORF">DB31_6487</name>
</gene>
<evidence type="ECO:0000313" key="3">
    <source>
        <dbReference type="EMBL" id="KFE69512.1"/>
    </source>
</evidence>
<dbReference type="Pfam" id="PF23451">
    <property type="entry name" value="Zn_ribbon_PaaD"/>
    <property type="match status" value="1"/>
</dbReference>
<dbReference type="AlphaFoldDB" id="A0A085WP99"/>
<dbReference type="InterPro" id="IPR056572">
    <property type="entry name" value="Zn_ribbon_PaaD"/>
</dbReference>
<dbReference type="Gene3D" id="3.30.300.130">
    <property type="entry name" value="Fe-S cluster assembly (FSCA)"/>
    <property type="match status" value="1"/>
</dbReference>
<feature type="domain" description="MIP18 family-like" evidence="1">
    <location>
        <begin position="9"/>
        <end position="81"/>
    </location>
</feature>
<organism evidence="3 4">
    <name type="scientific">Hyalangium minutum</name>
    <dbReference type="NCBI Taxonomy" id="394096"/>
    <lineage>
        <taxon>Bacteria</taxon>
        <taxon>Pseudomonadati</taxon>
        <taxon>Myxococcota</taxon>
        <taxon>Myxococcia</taxon>
        <taxon>Myxococcales</taxon>
        <taxon>Cystobacterineae</taxon>
        <taxon>Archangiaceae</taxon>
        <taxon>Hyalangium</taxon>
    </lineage>
</organism>
<dbReference type="EMBL" id="JMCB01000004">
    <property type="protein sequence ID" value="KFE69512.1"/>
    <property type="molecule type" value="Genomic_DNA"/>
</dbReference>
<dbReference type="InterPro" id="IPR011883">
    <property type="entry name" value="PaaD-like"/>
</dbReference>
<keyword evidence="4" id="KW-1185">Reference proteome</keyword>
<dbReference type="SUPFAM" id="SSF117916">
    <property type="entry name" value="Fe-S cluster assembly (FSCA) domain-like"/>
    <property type="match status" value="1"/>
</dbReference>
<dbReference type="STRING" id="394096.DB31_6487"/>
<dbReference type="PANTHER" id="PTHR42831:SF3">
    <property type="entry name" value="1,2-PHENYLACETYL-COA EPOXIDASE, SUBUNIT D-RELATED"/>
    <property type="match status" value="1"/>
</dbReference>
<proteinExistence type="predicted"/>
<evidence type="ECO:0000259" key="1">
    <source>
        <dbReference type="Pfam" id="PF01883"/>
    </source>
</evidence>
<dbReference type="InterPro" id="IPR034904">
    <property type="entry name" value="FSCA_dom_sf"/>
</dbReference>
<dbReference type="Pfam" id="PF01883">
    <property type="entry name" value="FeS_assembly_P"/>
    <property type="match status" value="1"/>
</dbReference>
<dbReference type="InterPro" id="IPR002744">
    <property type="entry name" value="MIP18-like"/>
</dbReference>
<evidence type="ECO:0000313" key="4">
    <source>
        <dbReference type="Proteomes" id="UP000028725"/>
    </source>
</evidence>
<dbReference type="PANTHER" id="PTHR42831">
    <property type="entry name" value="FE-S PROTEIN MATURATION AUXILIARY FACTOR YITW"/>
    <property type="match status" value="1"/>
</dbReference>
<feature type="domain" description="PaaD zinc beta ribbon" evidence="2">
    <location>
        <begin position="124"/>
        <end position="166"/>
    </location>
</feature>
<reference evidence="3 4" key="1">
    <citation type="submission" date="2014-04" db="EMBL/GenBank/DDBJ databases">
        <title>Genome assembly of Hyalangium minutum DSM 14724.</title>
        <authorList>
            <person name="Sharma G."/>
            <person name="Subramanian S."/>
        </authorList>
    </citation>
    <scope>NUCLEOTIDE SEQUENCE [LARGE SCALE GENOMIC DNA]</scope>
    <source>
        <strain evidence="3 4">DSM 14724</strain>
    </source>
</reference>